<dbReference type="PANTHER" id="PTHR23236:SF25">
    <property type="entry name" value="RNA-BINDING PROTEIN 34"/>
    <property type="match status" value="1"/>
</dbReference>
<feature type="compositionally biased region" description="Basic residues" evidence="6">
    <location>
        <begin position="475"/>
        <end position="495"/>
    </location>
</feature>
<dbReference type="PROSITE" id="PS50102">
    <property type="entry name" value="RRM"/>
    <property type="match status" value="2"/>
</dbReference>
<evidence type="ECO:0000256" key="4">
    <source>
        <dbReference type="ARBA" id="ARBA00023242"/>
    </source>
</evidence>
<evidence type="ECO:0000256" key="6">
    <source>
        <dbReference type="SAM" id="MobiDB-lite"/>
    </source>
</evidence>
<comment type="subcellular location">
    <subcellularLocation>
        <location evidence="1">Nucleus</location>
        <location evidence="1">Nucleolus</location>
    </subcellularLocation>
</comment>
<evidence type="ECO:0000313" key="8">
    <source>
        <dbReference type="EMBL" id="KAJ9589938.1"/>
    </source>
</evidence>
<comment type="similarity">
    <text evidence="2">Belongs to the RRM RBM34 family.</text>
</comment>
<dbReference type="SUPFAM" id="SSF54928">
    <property type="entry name" value="RNA-binding domain, RBD"/>
    <property type="match status" value="2"/>
</dbReference>
<protein>
    <recommendedName>
        <fullName evidence="7">RRM domain-containing protein</fullName>
    </recommendedName>
</protein>
<reference evidence="8" key="1">
    <citation type="journal article" date="2023" name="IScience">
        <title>Live-bearing cockroach genome reveals convergent evolutionary mechanisms linked to viviparity in insects and beyond.</title>
        <authorList>
            <person name="Fouks B."/>
            <person name="Harrison M.C."/>
            <person name="Mikhailova A.A."/>
            <person name="Marchal E."/>
            <person name="English S."/>
            <person name="Carruthers M."/>
            <person name="Jennings E.C."/>
            <person name="Chiamaka E.L."/>
            <person name="Frigard R.A."/>
            <person name="Pippel M."/>
            <person name="Attardo G.M."/>
            <person name="Benoit J.B."/>
            <person name="Bornberg-Bauer E."/>
            <person name="Tobe S.S."/>
        </authorList>
    </citation>
    <scope>NUCLEOTIDE SEQUENCE</scope>
    <source>
        <strain evidence="8">Stay&amp;Tobe</strain>
    </source>
</reference>
<keyword evidence="9" id="KW-1185">Reference proteome</keyword>
<dbReference type="CDD" id="cd12395">
    <property type="entry name" value="RRM2_RBM34"/>
    <property type="match status" value="1"/>
</dbReference>
<dbReference type="CDD" id="cd12394">
    <property type="entry name" value="RRM1_RBM34"/>
    <property type="match status" value="1"/>
</dbReference>
<dbReference type="EMBL" id="JASPKZ010004581">
    <property type="protein sequence ID" value="KAJ9589938.1"/>
    <property type="molecule type" value="Genomic_DNA"/>
</dbReference>
<dbReference type="InterPro" id="IPR000504">
    <property type="entry name" value="RRM_dom"/>
</dbReference>
<name>A0AAD8A034_DIPPU</name>
<dbReference type="GO" id="GO:0000463">
    <property type="term" value="P:maturation of LSU-rRNA from tricistronic rRNA transcript (SSU-rRNA, 5.8S rRNA, LSU-rRNA)"/>
    <property type="evidence" value="ECO:0007669"/>
    <property type="project" value="TreeGrafter"/>
</dbReference>
<organism evidence="8 9">
    <name type="scientific">Diploptera punctata</name>
    <name type="common">Pacific beetle cockroach</name>
    <dbReference type="NCBI Taxonomy" id="6984"/>
    <lineage>
        <taxon>Eukaryota</taxon>
        <taxon>Metazoa</taxon>
        <taxon>Ecdysozoa</taxon>
        <taxon>Arthropoda</taxon>
        <taxon>Hexapoda</taxon>
        <taxon>Insecta</taxon>
        <taxon>Pterygota</taxon>
        <taxon>Neoptera</taxon>
        <taxon>Polyneoptera</taxon>
        <taxon>Dictyoptera</taxon>
        <taxon>Blattodea</taxon>
        <taxon>Blaberoidea</taxon>
        <taxon>Blaberidae</taxon>
        <taxon>Diplopterinae</taxon>
        <taxon>Diploptera</taxon>
    </lineage>
</organism>
<dbReference type="Proteomes" id="UP001233999">
    <property type="component" value="Unassembled WGS sequence"/>
</dbReference>
<gene>
    <name evidence="8" type="ORF">L9F63_016922</name>
</gene>
<dbReference type="SMART" id="SM00360">
    <property type="entry name" value="RRM"/>
    <property type="match status" value="2"/>
</dbReference>
<dbReference type="AlphaFoldDB" id="A0AAD8A034"/>
<feature type="domain" description="RRM" evidence="7">
    <location>
        <begin position="259"/>
        <end position="336"/>
    </location>
</feature>
<feature type="region of interest" description="Disordered" evidence="6">
    <location>
        <begin position="345"/>
        <end position="501"/>
    </location>
</feature>
<evidence type="ECO:0000259" key="7">
    <source>
        <dbReference type="PROSITE" id="PS50102"/>
    </source>
</evidence>
<dbReference type="InterPro" id="IPR012677">
    <property type="entry name" value="Nucleotide-bd_a/b_plait_sf"/>
</dbReference>
<evidence type="ECO:0000256" key="5">
    <source>
        <dbReference type="PROSITE-ProRule" id="PRU00176"/>
    </source>
</evidence>
<dbReference type="PANTHER" id="PTHR23236">
    <property type="entry name" value="EUKARYOTIC TRANSLATION INITIATION FACTOR 4B/4H"/>
    <property type="match status" value="1"/>
</dbReference>
<accession>A0AAD8A034</accession>
<dbReference type="InterPro" id="IPR034221">
    <property type="entry name" value="RBM34_RRM2"/>
</dbReference>
<evidence type="ECO:0000256" key="2">
    <source>
        <dbReference type="ARBA" id="ARBA00007077"/>
    </source>
</evidence>
<keyword evidence="4" id="KW-0539">Nucleus</keyword>
<dbReference type="GO" id="GO:0019843">
    <property type="term" value="F:rRNA binding"/>
    <property type="evidence" value="ECO:0007669"/>
    <property type="project" value="TreeGrafter"/>
</dbReference>
<feature type="domain" description="RRM" evidence="7">
    <location>
        <begin position="157"/>
        <end position="251"/>
    </location>
</feature>
<evidence type="ECO:0000313" key="9">
    <source>
        <dbReference type="Proteomes" id="UP001233999"/>
    </source>
</evidence>
<feature type="compositionally biased region" description="Basic and acidic residues" evidence="6">
    <location>
        <begin position="386"/>
        <end position="400"/>
    </location>
</feature>
<feature type="region of interest" description="Disordered" evidence="6">
    <location>
        <begin position="84"/>
        <end position="126"/>
    </location>
</feature>
<sequence>MFNYIRLNLRWVRLWKRTTAKTLIAMDFEVGSLANLISGNKVVSKSKENKLFSSKKEIVKFKTVKRKQISESEELRNNQFDDIKSKKSLQRKPNNDVKLKKIHKKEFGQSPGVSENTENETKKSKISWNAECAMKRLKLKKKKETEEENNSEYRREREIFVGNVPYNIKKKKLKRLFGQYGQVDTVRFRSAPVANPNVSKKVAVIKREFHPERTSMNAFIRFMEPESARKALEANGTVIDDHHIRVDLVANDSQPDLKKAVYLGNVPFGAEDEDLWKIFETCGNIKSIRIIRDRFTGVGKGFAYVNFESADAVELALKLSGTVLKKRELSVKRCLKKLQKEEGNKKVFSKGNKQNKSESRPKHLKRKLEQSEEGVDFMKLKPKKIKVTDEHSSENKEFSKKKSKKHKSNEGKKSDNMETQDSDVLKKKVSFKSSFQGQKTAEDKKLKKKKKRKINKGELKKISMAWKVSSTSKPSMKKTKKPTLKIKSAAKKMKLKPSSIK</sequence>
<dbReference type="InterPro" id="IPR035979">
    <property type="entry name" value="RBD_domain_sf"/>
</dbReference>
<keyword evidence="3 5" id="KW-0694">RNA-binding</keyword>
<comment type="caution">
    <text evidence="8">The sequence shown here is derived from an EMBL/GenBank/DDBJ whole genome shotgun (WGS) entry which is preliminary data.</text>
</comment>
<reference evidence="8" key="2">
    <citation type="submission" date="2023-05" db="EMBL/GenBank/DDBJ databases">
        <authorList>
            <person name="Fouks B."/>
        </authorList>
    </citation>
    <scope>NUCLEOTIDE SEQUENCE</scope>
    <source>
        <strain evidence="8">Stay&amp;Tobe</strain>
        <tissue evidence="8">Testes</tissue>
    </source>
</reference>
<proteinExistence type="inferred from homology"/>
<dbReference type="Gene3D" id="3.30.70.330">
    <property type="match status" value="2"/>
</dbReference>
<evidence type="ECO:0000256" key="1">
    <source>
        <dbReference type="ARBA" id="ARBA00004604"/>
    </source>
</evidence>
<dbReference type="Pfam" id="PF00076">
    <property type="entry name" value="RRM_1"/>
    <property type="match status" value="2"/>
</dbReference>
<dbReference type="GO" id="GO:0005730">
    <property type="term" value="C:nucleolus"/>
    <property type="evidence" value="ECO:0007669"/>
    <property type="project" value="UniProtKB-SubCell"/>
</dbReference>
<evidence type="ECO:0000256" key="3">
    <source>
        <dbReference type="ARBA" id="ARBA00022884"/>
    </source>
</evidence>